<reference evidence="6 7" key="1">
    <citation type="submission" date="2024-05" db="EMBL/GenBank/DDBJ databases">
        <title>Neorhizobium sp. Rsf11, a plant growth promoting and heavy metal resistant PAH-degrader.</title>
        <authorList>
            <person name="Golubev S.N."/>
            <person name="Muratova A.Y."/>
            <person name="Markelova M.I."/>
        </authorList>
    </citation>
    <scope>NUCLEOTIDE SEQUENCE [LARGE SCALE GENOMIC DNA]</scope>
    <source>
        <strain evidence="6 7">Rsf11</strain>
    </source>
</reference>
<feature type="transmembrane region" description="Helical" evidence="4">
    <location>
        <begin position="59"/>
        <end position="77"/>
    </location>
</feature>
<evidence type="ECO:0000313" key="7">
    <source>
        <dbReference type="Proteomes" id="UP001496627"/>
    </source>
</evidence>
<dbReference type="EMBL" id="JBEAAL010000044">
    <property type="protein sequence ID" value="MEQ1409434.1"/>
    <property type="molecule type" value="Genomic_DNA"/>
</dbReference>
<keyword evidence="5" id="KW-0732">Signal</keyword>
<keyword evidence="7" id="KW-1185">Reference proteome</keyword>
<accession>A0ABV0MC20</accession>
<sequence>MRKLFRLSHLHRRRLLAAGIAIAIAQLAFSDAAHAQSLGQAFSPVQAIFQAVVDFVNGPFGRLCGIIAVMSLGFLAWMGRLSWIIAGSAALGIGFVFGAPGMVDAMIALVGSGT</sequence>
<dbReference type="RefSeq" id="WP_210058788.1">
    <property type="nucleotide sequence ID" value="NZ_JBEAAL010000044.1"/>
</dbReference>
<proteinExistence type="predicted"/>
<comment type="subcellular location">
    <subcellularLocation>
        <location evidence="1">Membrane</location>
        <topology evidence="1">Multi-pass membrane protein</topology>
    </subcellularLocation>
</comment>
<evidence type="ECO:0000256" key="4">
    <source>
        <dbReference type="SAM" id="Phobius"/>
    </source>
</evidence>
<feature type="signal peptide" evidence="5">
    <location>
        <begin position="1"/>
        <end position="35"/>
    </location>
</feature>
<organism evidence="6 7">
    <name type="scientific">Neorhizobium phenanthreniclasticum</name>
    <dbReference type="NCBI Taxonomy" id="3157917"/>
    <lineage>
        <taxon>Bacteria</taxon>
        <taxon>Pseudomonadati</taxon>
        <taxon>Pseudomonadota</taxon>
        <taxon>Alphaproteobacteria</taxon>
        <taxon>Hyphomicrobiales</taxon>
        <taxon>Rhizobiaceae</taxon>
        <taxon>Rhizobium/Agrobacterium group</taxon>
        <taxon>Neorhizobium</taxon>
    </lineage>
</organism>
<name>A0ABV0MC20_9HYPH</name>
<feature type="transmembrane region" description="Helical" evidence="4">
    <location>
        <begin position="89"/>
        <end position="111"/>
    </location>
</feature>
<evidence type="ECO:0000256" key="2">
    <source>
        <dbReference type="ARBA" id="ARBA00022692"/>
    </source>
</evidence>
<keyword evidence="4" id="KW-0472">Membrane</keyword>
<evidence type="ECO:0000256" key="3">
    <source>
        <dbReference type="ARBA" id="ARBA00022989"/>
    </source>
</evidence>
<protein>
    <submittedName>
        <fullName evidence="6">TrbC/VirB2 family protein</fullName>
    </submittedName>
</protein>
<evidence type="ECO:0000256" key="1">
    <source>
        <dbReference type="ARBA" id="ARBA00004141"/>
    </source>
</evidence>
<gene>
    <name evidence="6" type="ORF">ABK249_31515</name>
</gene>
<evidence type="ECO:0000256" key="5">
    <source>
        <dbReference type="SAM" id="SignalP"/>
    </source>
</evidence>
<keyword evidence="2 4" id="KW-0812">Transmembrane</keyword>
<dbReference type="Pfam" id="PF04956">
    <property type="entry name" value="TrbC"/>
    <property type="match status" value="1"/>
</dbReference>
<evidence type="ECO:0000313" key="6">
    <source>
        <dbReference type="EMBL" id="MEQ1409434.1"/>
    </source>
</evidence>
<comment type="caution">
    <text evidence="6">The sequence shown here is derived from an EMBL/GenBank/DDBJ whole genome shotgun (WGS) entry which is preliminary data.</text>
</comment>
<dbReference type="InterPro" id="IPR007039">
    <property type="entry name" value="TrbC/VirB2"/>
</dbReference>
<feature type="chain" id="PRO_5046356620" evidence="5">
    <location>
        <begin position="36"/>
        <end position="114"/>
    </location>
</feature>
<dbReference type="Proteomes" id="UP001496627">
    <property type="component" value="Unassembled WGS sequence"/>
</dbReference>
<keyword evidence="3 4" id="KW-1133">Transmembrane helix</keyword>